<dbReference type="Proteomes" id="UP000245288">
    <property type="component" value="Unassembled WGS sequence"/>
</dbReference>
<dbReference type="GO" id="GO:0030632">
    <property type="term" value="P:D-alanine biosynthetic process"/>
    <property type="evidence" value="ECO:0007669"/>
    <property type="project" value="TreeGrafter"/>
</dbReference>
<dbReference type="GO" id="GO:0030170">
    <property type="term" value="F:pyridoxal phosphate binding"/>
    <property type="evidence" value="ECO:0007669"/>
    <property type="project" value="TreeGrafter"/>
</dbReference>
<dbReference type="SUPFAM" id="SSF50621">
    <property type="entry name" value="Alanine racemase C-terminal domain-like"/>
    <property type="match status" value="1"/>
</dbReference>
<feature type="transmembrane region" description="Helical" evidence="4">
    <location>
        <begin position="82"/>
        <end position="101"/>
    </location>
</feature>
<keyword evidence="2" id="KW-0663">Pyridoxal phosphate</keyword>
<dbReference type="PANTHER" id="PTHR30511">
    <property type="entry name" value="ALANINE RACEMASE"/>
    <property type="match status" value="1"/>
</dbReference>
<dbReference type="EMBL" id="JRFU01000166">
    <property type="protein sequence ID" value="PWE85658.1"/>
    <property type="molecule type" value="Genomic_DNA"/>
</dbReference>
<keyword evidence="4" id="KW-0472">Membrane</keyword>
<protein>
    <recommendedName>
        <fullName evidence="5">Alanine racemase C-terminal domain-containing protein</fullName>
    </recommendedName>
</protein>
<reference evidence="6 7" key="1">
    <citation type="submission" date="2014-09" db="EMBL/GenBank/DDBJ databases">
        <title>Butyrate-producing bacteria isolated from human gut.</title>
        <authorList>
            <person name="Zhang Q."/>
            <person name="Zhao L."/>
        </authorList>
    </citation>
    <scope>NUCLEOTIDE SEQUENCE [LARGE SCALE GENOMIC DNA]</scope>
    <source>
        <strain evidence="6 7">21</strain>
    </source>
</reference>
<evidence type="ECO:0000313" key="6">
    <source>
        <dbReference type="EMBL" id="PWE85658.1"/>
    </source>
</evidence>
<evidence type="ECO:0000256" key="1">
    <source>
        <dbReference type="ARBA" id="ARBA00001933"/>
    </source>
</evidence>
<dbReference type="PANTHER" id="PTHR30511:SF0">
    <property type="entry name" value="ALANINE RACEMASE, CATABOLIC-RELATED"/>
    <property type="match status" value="1"/>
</dbReference>
<evidence type="ECO:0000259" key="5">
    <source>
        <dbReference type="SMART" id="SM01005"/>
    </source>
</evidence>
<proteinExistence type="predicted"/>
<gene>
    <name evidence="6" type="ORF">LG34_14630</name>
</gene>
<feature type="domain" description="Alanine racemase C-terminal" evidence="5">
    <location>
        <begin position="87"/>
        <end position="182"/>
    </location>
</feature>
<evidence type="ECO:0000256" key="4">
    <source>
        <dbReference type="SAM" id="Phobius"/>
    </source>
</evidence>
<dbReference type="GO" id="GO:0005829">
    <property type="term" value="C:cytosol"/>
    <property type="evidence" value="ECO:0007669"/>
    <property type="project" value="TreeGrafter"/>
</dbReference>
<feature type="transmembrane region" description="Helical" evidence="4">
    <location>
        <begin position="34"/>
        <end position="53"/>
    </location>
</feature>
<dbReference type="AlphaFoldDB" id="A0A2V1JTB0"/>
<dbReference type="Gene3D" id="2.40.37.10">
    <property type="entry name" value="Lyase, Ornithine Decarboxylase, Chain A, domain 1"/>
    <property type="match status" value="1"/>
</dbReference>
<evidence type="ECO:0000256" key="2">
    <source>
        <dbReference type="ARBA" id="ARBA00022898"/>
    </source>
</evidence>
<dbReference type="InterPro" id="IPR000821">
    <property type="entry name" value="Ala_racemase"/>
</dbReference>
<evidence type="ECO:0000256" key="3">
    <source>
        <dbReference type="ARBA" id="ARBA00023235"/>
    </source>
</evidence>
<evidence type="ECO:0000313" key="7">
    <source>
        <dbReference type="Proteomes" id="UP000245288"/>
    </source>
</evidence>
<name>A0A2V1JTB0_EUBRA</name>
<dbReference type="InterPro" id="IPR011079">
    <property type="entry name" value="Ala_racemase_C"/>
</dbReference>
<keyword evidence="4" id="KW-1133">Transmembrane helix</keyword>
<dbReference type="GO" id="GO:0008784">
    <property type="term" value="F:alanine racemase activity"/>
    <property type="evidence" value="ECO:0007669"/>
    <property type="project" value="TreeGrafter"/>
</dbReference>
<dbReference type="InterPro" id="IPR009006">
    <property type="entry name" value="Ala_racemase/Decarboxylase_C"/>
</dbReference>
<dbReference type="Pfam" id="PF00842">
    <property type="entry name" value="Ala_racemase_C"/>
    <property type="match status" value="1"/>
</dbReference>
<sequence length="197" mass="22330">MAALFAILVIGWSASINTSWQPSSIYYILQWVKEWIIAIMIILILVGWIIITLRFMTRPLRYLDELVDASEPKRWNRKRAGLGLLISLALMTAEGFALHAADWQRHDSMYVMLPIVGRICMDQALIDISELEDDMVKTGDVVTLIGTDGNEMLTAADMAETAGTITNEILSRLGSRLERYIRWEMTPTSIGTPLKKW</sequence>
<comment type="cofactor">
    <cofactor evidence="1">
        <name>pyridoxal 5'-phosphate</name>
        <dbReference type="ChEBI" id="CHEBI:597326"/>
    </cofactor>
</comment>
<organism evidence="6 7">
    <name type="scientific">Eubacterium ramulus</name>
    <dbReference type="NCBI Taxonomy" id="39490"/>
    <lineage>
        <taxon>Bacteria</taxon>
        <taxon>Bacillati</taxon>
        <taxon>Bacillota</taxon>
        <taxon>Clostridia</taxon>
        <taxon>Eubacteriales</taxon>
        <taxon>Eubacteriaceae</taxon>
        <taxon>Eubacterium</taxon>
    </lineage>
</organism>
<comment type="caution">
    <text evidence="6">The sequence shown here is derived from an EMBL/GenBank/DDBJ whole genome shotgun (WGS) entry which is preliminary data.</text>
</comment>
<accession>A0A2V1JTB0</accession>
<keyword evidence="7" id="KW-1185">Reference proteome</keyword>
<dbReference type="SMART" id="SM01005">
    <property type="entry name" value="Ala_racemase_C"/>
    <property type="match status" value="1"/>
</dbReference>
<keyword evidence="4" id="KW-0812">Transmembrane</keyword>
<keyword evidence="3" id="KW-0413">Isomerase</keyword>